<dbReference type="KEGG" id="pbt:ING2E5B_1828"/>
<protein>
    <submittedName>
        <fullName evidence="2">Putative secreted protein</fullName>
    </submittedName>
</protein>
<feature type="signal peptide" evidence="1">
    <location>
        <begin position="1"/>
        <end position="18"/>
    </location>
</feature>
<dbReference type="AlphaFoldDB" id="A0A098C3T6"/>
<gene>
    <name evidence="2" type="ORF">ING2E5B_1828</name>
</gene>
<evidence type="ECO:0000256" key="1">
    <source>
        <dbReference type="SAM" id="SignalP"/>
    </source>
</evidence>
<organism evidence="2 3">
    <name type="scientific">Fermentimonas caenicola</name>
    <dbReference type="NCBI Taxonomy" id="1562970"/>
    <lineage>
        <taxon>Bacteria</taxon>
        <taxon>Pseudomonadati</taxon>
        <taxon>Bacteroidota</taxon>
        <taxon>Bacteroidia</taxon>
        <taxon>Bacteroidales</taxon>
        <taxon>Dysgonomonadaceae</taxon>
        <taxon>Fermentimonas</taxon>
    </lineage>
</organism>
<dbReference type="Proteomes" id="UP000032417">
    <property type="component" value="Chromosome 1"/>
</dbReference>
<dbReference type="HOGENOM" id="CLU_1785129_0_0_10"/>
<reference evidence="2 3" key="1">
    <citation type="submission" date="2014-08" db="EMBL/GenBank/DDBJ databases">
        <authorList>
            <person name="Wibberg D."/>
        </authorList>
    </citation>
    <scope>NUCLEOTIDE SEQUENCE [LARGE SCALE GENOMIC DNA]</scope>
    <source>
        <strain evidence="3">ING2-E5B</strain>
    </source>
</reference>
<sequence>MKKTGFVLFLMTVCIALAFPSNIQNENRVQDNWEDIVDISREGGTTRIARQSFGVQSFMATVEPAVVVYSGKNEVTVTVENYTGPVFVEIYGSKGAKTSFFDVFDNGVGIVSLSGLGADEYNIRITLGDITYKGTFNKGKYGHRK</sequence>
<evidence type="ECO:0000313" key="2">
    <source>
        <dbReference type="EMBL" id="CEA16567.1"/>
    </source>
</evidence>
<dbReference type="STRING" id="1562970.ING2E5B_1828"/>
<feature type="chain" id="PRO_5030003041" evidence="1">
    <location>
        <begin position="19"/>
        <end position="145"/>
    </location>
</feature>
<dbReference type="OrthoDB" id="1098049at2"/>
<accession>A0A098C3T6</accession>
<keyword evidence="1" id="KW-0732">Signal</keyword>
<proteinExistence type="predicted"/>
<name>A0A098C3T6_9BACT</name>
<keyword evidence="3" id="KW-1185">Reference proteome</keyword>
<dbReference type="EMBL" id="LN515532">
    <property type="protein sequence ID" value="CEA16567.1"/>
    <property type="molecule type" value="Genomic_DNA"/>
</dbReference>
<evidence type="ECO:0000313" key="3">
    <source>
        <dbReference type="Proteomes" id="UP000032417"/>
    </source>
</evidence>